<reference evidence="2 3" key="1">
    <citation type="journal article" date="2004" name="Int. J. Syst. Evol. Microbiol.">
        <title>Kaistella koreensis gen. nov., sp. nov., a novel member of the Chryseobacterium-Bergeyella-Riemerella branch.</title>
        <authorList>
            <person name="Kim M.K."/>
            <person name="Im W.T."/>
            <person name="Shin Y.K."/>
            <person name="Lim J.H."/>
            <person name="Kim S.H."/>
            <person name="Lee B.C."/>
            <person name="Park M.Y."/>
            <person name="Lee K.Y."/>
            <person name="Lee S.T."/>
        </authorList>
    </citation>
    <scope>NUCLEOTIDE SEQUENCE [LARGE SCALE GENOMIC DNA]</scope>
    <source>
        <strain evidence="2 3">CCUG 49689</strain>
    </source>
</reference>
<dbReference type="EMBL" id="LFNG01000007">
    <property type="protein sequence ID" value="KMQ71491.1"/>
    <property type="molecule type" value="Genomic_DNA"/>
</dbReference>
<keyword evidence="1" id="KW-0812">Transmembrane</keyword>
<accession>A0A0J7J097</accession>
<dbReference type="STRING" id="1304281.ACM44_06595"/>
<dbReference type="RefSeq" id="WP_048499238.1">
    <property type="nucleotide sequence ID" value="NZ_LFNG01000007.1"/>
</dbReference>
<keyword evidence="1" id="KW-0472">Membrane</keyword>
<feature type="transmembrane region" description="Helical" evidence="1">
    <location>
        <begin position="73"/>
        <end position="97"/>
    </location>
</feature>
<organism evidence="2 3">
    <name type="scientific">Chryseobacterium koreense CCUG 49689</name>
    <dbReference type="NCBI Taxonomy" id="1304281"/>
    <lineage>
        <taxon>Bacteria</taxon>
        <taxon>Pseudomonadati</taxon>
        <taxon>Bacteroidota</taxon>
        <taxon>Flavobacteriia</taxon>
        <taxon>Flavobacteriales</taxon>
        <taxon>Weeksellaceae</taxon>
        <taxon>Chryseobacterium group</taxon>
        <taxon>Chryseobacterium</taxon>
    </lineage>
</organism>
<gene>
    <name evidence="2" type="ORF">ACM44_06595</name>
</gene>
<dbReference type="AlphaFoldDB" id="A0A0J7J097"/>
<sequence>MEKKSPHILNASSNLLGFCLLIITSLKISKISGSTYVDDIAAVASLSLVVSCFLSFLAIRTENDVLEKKYEKYGDYLFLFALVCISCTVIFVSLNLIK</sequence>
<evidence type="ECO:0000256" key="1">
    <source>
        <dbReference type="SAM" id="Phobius"/>
    </source>
</evidence>
<dbReference type="OrthoDB" id="886692at2"/>
<evidence type="ECO:0000313" key="2">
    <source>
        <dbReference type="EMBL" id="KMQ71491.1"/>
    </source>
</evidence>
<keyword evidence="1" id="KW-1133">Transmembrane helix</keyword>
<name>A0A0J7J097_9FLAO</name>
<proteinExistence type="predicted"/>
<dbReference type="PATRIC" id="fig|1304281.5.peg.1414"/>
<evidence type="ECO:0000313" key="3">
    <source>
        <dbReference type="Proteomes" id="UP000035900"/>
    </source>
</evidence>
<feature type="transmembrane region" description="Helical" evidence="1">
    <location>
        <begin position="40"/>
        <end position="61"/>
    </location>
</feature>
<dbReference type="Proteomes" id="UP000035900">
    <property type="component" value="Unassembled WGS sequence"/>
</dbReference>
<feature type="transmembrane region" description="Helical" evidence="1">
    <location>
        <begin position="7"/>
        <end position="28"/>
    </location>
</feature>
<keyword evidence="3" id="KW-1185">Reference proteome</keyword>
<comment type="caution">
    <text evidence="2">The sequence shown here is derived from an EMBL/GenBank/DDBJ whole genome shotgun (WGS) entry which is preliminary data.</text>
</comment>
<protein>
    <submittedName>
        <fullName evidence="2">Uncharacterized protein</fullName>
    </submittedName>
</protein>